<sequence length="68" mass="7038">MYKLAMLIIMGKQPMSVAKLSASLLALGGLLGYIGANWQSKSLLIAAAIALFAGVIASGFTDRAPRGK</sequence>
<accession>A0A380PR37</accession>
<protein>
    <submittedName>
        <fullName evidence="2">Membrane protein</fullName>
    </submittedName>
</protein>
<keyword evidence="1" id="KW-0472">Membrane</keyword>
<gene>
    <name evidence="2" type="ORF">NCTC11470_01090</name>
</gene>
<feature type="transmembrane region" description="Helical" evidence="1">
    <location>
        <begin position="42"/>
        <end position="61"/>
    </location>
</feature>
<dbReference type="EMBL" id="UHJA01000001">
    <property type="protein sequence ID" value="SUP76066.1"/>
    <property type="molecule type" value="Genomic_DNA"/>
</dbReference>
<organism evidence="2 3">
    <name type="scientific">Yersinia frederiksenii</name>
    <dbReference type="NCBI Taxonomy" id="29484"/>
    <lineage>
        <taxon>Bacteria</taxon>
        <taxon>Pseudomonadati</taxon>
        <taxon>Pseudomonadota</taxon>
        <taxon>Gammaproteobacteria</taxon>
        <taxon>Enterobacterales</taxon>
        <taxon>Yersiniaceae</taxon>
        <taxon>Yersinia</taxon>
    </lineage>
</organism>
<evidence type="ECO:0000313" key="2">
    <source>
        <dbReference type="EMBL" id="SUP76066.1"/>
    </source>
</evidence>
<keyword evidence="1" id="KW-0812">Transmembrane</keyword>
<dbReference type="RefSeq" id="WP_050299234.1">
    <property type="nucleotide sequence ID" value="NZ_CABHYA010000122.1"/>
</dbReference>
<reference evidence="2 3" key="1">
    <citation type="submission" date="2018-06" db="EMBL/GenBank/DDBJ databases">
        <authorList>
            <consortium name="Pathogen Informatics"/>
            <person name="Doyle S."/>
        </authorList>
    </citation>
    <scope>NUCLEOTIDE SEQUENCE [LARGE SCALE GENOMIC DNA]</scope>
    <source>
        <strain evidence="2 3">NCTC11470</strain>
    </source>
</reference>
<name>A0A380PR37_YERFR</name>
<proteinExistence type="predicted"/>
<evidence type="ECO:0000256" key="1">
    <source>
        <dbReference type="SAM" id="Phobius"/>
    </source>
</evidence>
<dbReference type="GeneID" id="57903560"/>
<keyword evidence="1" id="KW-1133">Transmembrane helix</keyword>
<dbReference type="AlphaFoldDB" id="A0A380PR37"/>
<evidence type="ECO:0000313" key="3">
    <source>
        <dbReference type="Proteomes" id="UP000254835"/>
    </source>
</evidence>
<dbReference type="Proteomes" id="UP000254835">
    <property type="component" value="Unassembled WGS sequence"/>
</dbReference>